<dbReference type="CDD" id="cd03244">
    <property type="entry name" value="ABCC_MRP_domain2"/>
    <property type="match status" value="1"/>
</dbReference>
<dbReference type="EMBL" id="KN847317">
    <property type="protein sequence ID" value="KIW61223.1"/>
    <property type="molecule type" value="Genomic_DNA"/>
</dbReference>
<organism evidence="15 16">
    <name type="scientific">Exophiala xenobiotica</name>
    <dbReference type="NCBI Taxonomy" id="348802"/>
    <lineage>
        <taxon>Eukaryota</taxon>
        <taxon>Fungi</taxon>
        <taxon>Dikarya</taxon>
        <taxon>Ascomycota</taxon>
        <taxon>Pezizomycotina</taxon>
        <taxon>Eurotiomycetes</taxon>
        <taxon>Chaetothyriomycetidae</taxon>
        <taxon>Chaetothyriales</taxon>
        <taxon>Herpotrichiellaceae</taxon>
        <taxon>Exophiala</taxon>
    </lineage>
</organism>
<protein>
    <recommendedName>
        <fullName evidence="17">ABC transporter</fullName>
    </recommendedName>
</protein>
<gene>
    <name evidence="15" type="ORF">PV05_01374</name>
</gene>
<name>A0A0D2EZV6_9EURO</name>
<feature type="domain" description="ABC transporter" evidence="13">
    <location>
        <begin position="1231"/>
        <end position="1475"/>
    </location>
</feature>
<dbReference type="Pfam" id="PF00005">
    <property type="entry name" value="ABC_tran"/>
    <property type="match status" value="2"/>
</dbReference>
<dbReference type="InterPro" id="IPR056227">
    <property type="entry name" value="TMD0_ABC"/>
</dbReference>
<dbReference type="InterPro" id="IPR050173">
    <property type="entry name" value="ABC_transporter_C-like"/>
</dbReference>
<feature type="transmembrane region" description="Helical" evidence="12">
    <location>
        <begin position="409"/>
        <end position="428"/>
    </location>
</feature>
<feature type="transmembrane region" description="Helical" evidence="12">
    <location>
        <begin position="161"/>
        <end position="181"/>
    </location>
</feature>
<feature type="region of interest" description="Disordered" evidence="11">
    <location>
        <begin position="852"/>
        <end position="885"/>
    </location>
</feature>
<evidence type="ECO:0000256" key="8">
    <source>
        <dbReference type="ARBA" id="ARBA00022989"/>
    </source>
</evidence>
<keyword evidence="6" id="KW-0547">Nucleotide-binding</keyword>
<dbReference type="CDD" id="cd03250">
    <property type="entry name" value="ABCC_MRP_domain1"/>
    <property type="match status" value="1"/>
</dbReference>
<dbReference type="STRING" id="348802.A0A0D2EZV6"/>
<feature type="transmembrane region" description="Helical" evidence="12">
    <location>
        <begin position="1052"/>
        <end position="1072"/>
    </location>
</feature>
<feature type="transmembrane region" description="Helical" evidence="12">
    <location>
        <begin position="311"/>
        <end position="331"/>
    </location>
</feature>
<feature type="transmembrane region" description="Helical" evidence="12">
    <location>
        <begin position="950"/>
        <end position="971"/>
    </location>
</feature>
<dbReference type="Pfam" id="PF24357">
    <property type="entry name" value="TMD0_ABC"/>
    <property type="match status" value="1"/>
</dbReference>
<keyword evidence="9 12" id="KW-0472">Membrane</keyword>
<dbReference type="GO" id="GO:0016887">
    <property type="term" value="F:ATP hydrolysis activity"/>
    <property type="evidence" value="ECO:0007669"/>
    <property type="project" value="InterPro"/>
</dbReference>
<evidence type="ECO:0000259" key="14">
    <source>
        <dbReference type="PROSITE" id="PS50929"/>
    </source>
</evidence>
<dbReference type="Gene3D" id="3.40.50.300">
    <property type="entry name" value="P-loop containing nucleotide triphosphate hydrolases"/>
    <property type="match status" value="2"/>
</dbReference>
<dbReference type="RefSeq" id="XP_013321807.1">
    <property type="nucleotide sequence ID" value="XM_013466353.1"/>
</dbReference>
<dbReference type="Proteomes" id="UP000054342">
    <property type="component" value="Unassembled WGS sequence"/>
</dbReference>
<dbReference type="OrthoDB" id="6500128at2759"/>
<feature type="transmembrane region" description="Helical" evidence="12">
    <location>
        <begin position="132"/>
        <end position="149"/>
    </location>
</feature>
<dbReference type="GO" id="GO:0140359">
    <property type="term" value="F:ABC-type transporter activity"/>
    <property type="evidence" value="ECO:0007669"/>
    <property type="project" value="InterPro"/>
</dbReference>
<dbReference type="InterPro" id="IPR044726">
    <property type="entry name" value="ABCC_6TM_D2"/>
</dbReference>
<dbReference type="InterPro" id="IPR027417">
    <property type="entry name" value="P-loop_NTPase"/>
</dbReference>
<dbReference type="PROSITE" id="PS50893">
    <property type="entry name" value="ABC_TRANSPORTER_2"/>
    <property type="match status" value="2"/>
</dbReference>
<evidence type="ECO:0000256" key="2">
    <source>
        <dbReference type="ARBA" id="ARBA00009726"/>
    </source>
</evidence>
<evidence type="ECO:0000256" key="9">
    <source>
        <dbReference type="ARBA" id="ARBA00023136"/>
    </source>
</evidence>
<evidence type="ECO:0000313" key="15">
    <source>
        <dbReference type="EMBL" id="KIW61223.1"/>
    </source>
</evidence>
<proteinExistence type="inferred from homology"/>
<dbReference type="CDD" id="cd18579">
    <property type="entry name" value="ABC_6TM_ABCC_D1"/>
    <property type="match status" value="1"/>
</dbReference>
<dbReference type="InterPro" id="IPR044746">
    <property type="entry name" value="ABCC_6TM_D1"/>
</dbReference>
<dbReference type="SUPFAM" id="SSF52540">
    <property type="entry name" value="P-loop containing nucleoside triphosphate hydrolases"/>
    <property type="match status" value="2"/>
</dbReference>
<evidence type="ECO:0008006" key="17">
    <source>
        <dbReference type="Google" id="ProtNLM"/>
    </source>
</evidence>
<dbReference type="SUPFAM" id="SSF90123">
    <property type="entry name" value="ABC transporter transmembrane region"/>
    <property type="match status" value="2"/>
</dbReference>
<feature type="domain" description="ABC transmembrane type-1" evidence="14">
    <location>
        <begin position="913"/>
        <end position="1194"/>
    </location>
</feature>
<comment type="subcellular location">
    <subcellularLocation>
        <location evidence="1">Cell membrane</location>
        <topology evidence="1">Multi-pass membrane protein</topology>
    </subcellularLocation>
</comment>
<dbReference type="PROSITE" id="PS00211">
    <property type="entry name" value="ABC_TRANSPORTER_1"/>
    <property type="match status" value="2"/>
</dbReference>
<evidence type="ECO:0000256" key="11">
    <source>
        <dbReference type="SAM" id="MobiDB-lite"/>
    </source>
</evidence>
<feature type="domain" description="ABC transmembrane type-1" evidence="14">
    <location>
        <begin position="279"/>
        <end position="554"/>
    </location>
</feature>
<keyword evidence="7" id="KW-0067">ATP-binding</keyword>
<dbReference type="PROSITE" id="PS50929">
    <property type="entry name" value="ABC_TM1F"/>
    <property type="match status" value="2"/>
</dbReference>
<evidence type="ECO:0000256" key="1">
    <source>
        <dbReference type="ARBA" id="ARBA00004651"/>
    </source>
</evidence>
<reference evidence="15 16" key="1">
    <citation type="submission" date="2015-01" db="EMBL/GenBank/DDBJ databases">
        <title>The Genome Sequence of Exophiala xenobiotica CBS118157.</title>
        <authorList>
            <consortium name="The Broad Institute Genomics Platform"/>
            <person name="Cuomo C."/>
            <person name="de Hoog S."/>
            <person name="Gorbushina A."/>
            <person name="Stielow B."/>
            <person name="Teixiera M."/>
            <person name="Abouelleil A."/>
            <person name="Chapman S.B."/>
            <person name="Priest M."/>
            <person name="Young S.K."/>
            <person name="Wortman J."/>
            <person name="Nusbaum C."/>
            <person name="Birren B."/>
        </authorList>
    </citation>
    <scope>NUCLEOTIDE SEQUENCE [LARGE SCALE GENOMIC DNA]</scope>
    <source>
        <strain evidence="15 16">CBS 118157</strain>
    </source>
</reference>
<dbReference type="PANTHER" id="PTHR24223">
    <property type="entry name" value="ATP-BINDING CASSETTE SUB-FAMILY C"/>
    <property type="match status" value="1"/>
</dbReference>
<evidence type="ECO:0000256" key="3">
    <source>
        <dbReference type="ARBA" id="ARBA00022448"/>
    </source>
</evidence>
<evidence type="ECO:0000313" key="16">
    <source>
        <dbReference type="Proteomes" id="UP000054342"/>
    </source>
</evidence>
<dbReference type="InterPro" id="IPR036640">
    <property type="entry name" value="ABC1_TM_sf"/>
</dbReference>
<feature type="transmembrane region" description="Helical" evidence="12">
    <location>
        <begin position="100"/>
        <end position="120"/>
    </location>
</feature>
<keyword evidence="3" id="KW-0813">Transport</keyword>
<dbReference type="InterPro" id="IPR003439">
    <property type="entry name" value="ABC_transporter-like_ATP-bd"/>
</dbReference>
<feature type="transmembrane region" description="Helical" evidence="12">
    <location>
        <begin position="907"/>
        <end position="925"/>
    </location>
</feature>
<keyword evidence="5 12" id="KW-0812">Transmembrane</keyword>
<feature type="domain" description="ABC transporter" evidence="13">
    <location>
        <begin position="615"/>
        <end position="848"/>
    </location>
</feature>
<dbReference type="InterPro" id="IPR003593">
    <property type="entry name" value="AAA+_ATPase"/>
</dbReference>
<dbReference type="FunFam" id="3.40.50.300:FF:000838">
    <property type="entry name" value="ABC multidrug transporter (Eurofung)"/>
    <property type="match status" value="1"/>
</dbReference>
<evidence type="ECO:0000256" key="5">
    <source>
        <dbReference type="ARBA" id="ARBA00022692"/>
    </source>
</evidence>
<dbReference type="Gene3D" id="1.20.1560.10">
    <property type="entry name" value="ABC transporter type 1, transmembrane domain"/>
    <property type="match status" value="2"/>
</dbReference>
<feature type="transmembrane region" description="Helical" evidence="12">
    <location>
        <begin position="271"/>
        <end position="291"/>
    </location>
</feature>
<dbReference type="GO" id="GO:0005886">
    <property type="term" value="C:plasma membrane"/>
    <property type="evidence" value="ECO:0007669"/>
    <property type="project" value="UniProtKB-SubCell"/>
</dbReference>
<accession>A0A0D2EZV6</accession>
<evidence type="ECO:0000256" key="6">
    <source>
        <dbReference type="ARBA" id="ARBA00022741"/>
    </source>
</evidence>
<sequence length="1476" mass="163815">MDHLLLSNSSDAVFGPAYSGALRDFDFTLLFDDTILTIVPATIFLIAAGARAIWLTSKPNKVSTSFSRLTKLVLLSAFATIQLTVLLARATNLEIATKASVAAAALDFSAACVLFMLSCYEHSRSITPSTIIGLYLIISFPFDAVRLRTFSLLRGSAVRGIANLLSLSLAIKFVVLVTEAVEKRSILLEPYRDLPPEATSGIYSRSVLWWLNPLLRIGFGKTLSVDDLYNLDDKLLSANVQGRFSDKWTAVKEPGRLGLVSTVISVLKWQLLISAVPRLLLSAVMFAQPFLVQETINYLQDRDSQTPSVGWGLVGAYFLVYFVGAILKAAYQHLLNRCVVQVRGGLVCLLYRKTLDLSIASIDPMVSLTLMSSDIERIVMPLQLLHDAWGGIVDLGLGMYLLYRNLGSACYAPAIVYVLLALGTTWVTKVISSFQKRWLAAIEIRVSFTSALLHSIRNVKLLGLSSIIKDRTQDLRQREINECKQFRVINNVQIVIQNGPSIFAPFGTFLMYYLRARASGQPLDLGVAFSVLTILRLVQGPLNTLFWVTPKLSSSLSCFDRIQQYLLAPSRHDNRLLFEDVYAWRGVPERTSCEPESLEMMPLGTVSRHPADEAVGLRNCSFGWEESAQPVVQDVDLSIQAGLFTMVIGPVGSGKSTLLKGILGETPLSGGFVYLRKHSVAFADQDSWVQNTTVRDAIRGPGSRDISSADDIWYHEVVSCCGLLEDIKLFPKGEKTLIGSKGISLSGGQKQRLALARAVYAKADLLILDDVFSGLDNDTEELIFRRLFSRAGPLRRLETTVIMVTHAVHRLPYADLVVCLDVDGRVSEQGSYDALVRSGGYVHGLQVRFKQEQQSQDRGDLQPTLDAAQPGYEPGPAVPVPESDGDAQDLIRRTGEWSTYKHYFKSCGYISSILSFTWAMIWMLAVNTPGILVKFFADGNDEGGAEQTTIFISIFGVTTIIAAIAVILLGYQIFLDMQPKSSSNLHLSLLETVLNAPLAFFTRTDVGAITNRFSQDMALVDNDLPYAYADATLSLASCLMGMGLMVASGTGYFAAVVPVLVAALYCVQKYYLRTSRQMRLLDLEKKAPLYTWFSETASGLTSVRAFGWTEKFSERSLELLDQSQRPFYFMFCIQRWLAIVLNLMVTIMVTILMVIVVVQRQSIQPGLVGLGLLSTVDLSESLTNLVTNWTNLETSIGAISRLKDFVRTTKSEHRDEEVEMVDRRWPENGNVTISSFGASYSEDSALVLKNIDLKIERGEKVGVCGRSGSGKSSLLASLFHLLEFRTGQIEIDGVDISRLPRDTLRAKINVIPQEPWWVTTDTVRFNMDPWNAANAEFDTPLERSQQYERFILALTQCQIWHVVQAKGGLDAIMTPDFLSHGQRQLFCLARALVRRSKLVVLDEVSANVDVKTDELMQKIIRERFHDCTIIAVAHRLNTIDDSDRVVVLSQGRAVEVGEPPKLLQTQGSWFKELYES</sequence>
<dbReference type="CDD" id="cd18580">
    <property type="entry name" value="ABC_6TM_ABCC_D2"/>
    <property type="match status" value="1"/>
</dbReference>
<dbReference type="InterPro" id="IPR017871">
    <property type="entry name" value="ABC_transporter-like_CS"/>
</dbReference>
<evidence type="ECO:0000259" key="13">
    <source>
        <dbReference type="PROSITE" id="PS50893"/>
    </source>
</evidence>
<dbReference type="InterPro" id="IPR011527">
    <property type="entry name" value="ABC1_TM_dom"/>
</dbReference>
<feature type="transmembrane region" description="Helical" evidence="12">
    <location>
        <begin position="35"/>
        <end position="57"/>
    </location>
</feature>
<feature type="transmembrane region" description="Helical" evidence="12">
    <location>
        <begin position="1136"/>
        <end position="1158"/>
    </location>
</feature>
<feature type="transmembrane region" description="Helical" evidence="12">
    <location>
        <begin position="69"/>
        <end position="88"/>
    </location>
</feature>
<keyword evidence="4" id="KW-1003">Cell membrane</keyword>
<evidence type="ECO:0000256" key="10">
    <source>
        <dbReference type="ARBA" id="ARBA00023180"/>
    </source>
</evidence>
<keyword evidence="8 12" id="KW-1133">Transmembrane helix</keyword>
<dbReference type="FunFam" id="1.20.1560.10:FF:000066">
    <property type="entry name" value="ABC multidrug transporter (Eurofung)"/>
    <property type="match status" value="1"/>
</dbReference>
<evidence type="ECO:0000256" key="4">
    <source>
        <dbReference type="ARBA" id="ARBA00022475"/>
    </source>
</evidence>
<keyword evidence="10" id="KW-0325">Glycoprotein</keyword>
<evidence type="ECO:0000256" key="12">
    <source>
        <dbReference type="SAM" id="Phobius"/>
    </source>
</evidence>
<dbReference type="SMART" id="SM00382">
    <property type="entry name" value="AAA"/>
    <property type="match status" value="2"/>
</dbReference>
<evidence type="ECO:0000256" key="7">
    <source>
        <dbReference type="ARBA" id="ARBA00022840"/>
    </source>
</evidence>
<comment type="similarity">
    <text evidence="2">Belongs to the ABC transporter superfamily. ABCC family. Conjugate transporter (TC 3.A.1.208) subfamily.</text>
</comment>
<dbReference type="Pfam" id="PF00664">
    <property type="entry name" value="ABC_membrane"/>
    <property type="match status" value="2"/>
</dbReference>
<dbReference type="GO" id="GO:0005524">
    <property type="term" value="F:ATP binding"/>
    <property type="evidence" value="ECO:0007669"/>
    <property type="project" value="UniProtKB-KW"/>
</dbReference>
<dbReference type="HOGENOM" id="CLU_000604_27_5_1"/>
<dbReference type="FunFam" id="1.20.1560.10:FF:000055">
    <property type="entry name" value="ABC multidrug transporter (Eurofung)"/>
    <property type="match status" value="1"/>
</dbReference>
<keyword evidence="16" id="KW-1185">Reference proteome</keyword>
<dbReference type="GeneID" id="25323282"/>
<dbReference type="PANTHER" id="PTHR24223:SF399">
    <property type="entry name" value="ABC TRANSPORTER ATNG"/>
    <property type="match status" value="1"/>
</dbReference>